<name>A0ABM1MHA3_NICVS</name>
<evidence type="ECO:0000313" key="14">
    <source>
        <dbReference type="RefSeq" id="XP_017773953.1"/>
    </source>
</evidence>
<dbReference type="RefSeq" id="XP_017773953.1">
    <property type="nucleotide sequence ID" value="XM_017918464.1"/>
</dbReference>
<dbReference type="SUPFAM" id="SSF57850">
    <property type="entry name" value="RING/U-box"/>
    <property type="match status" value="1"/>
</dbReference>
<dbReference type="EC" id="2.3.2.27" evidence="4"/>
<keyword evidence="8" id="KW-0833">Ubl conjugation pathway</keyword>
<keyword evidence="7 10" id="KW-0863">Zinc-finger</keyword>
<dbReference type="PROSITE" id="PS51081">
    <property type="entry name" value="ZF_SIAH"/>
    <property type="match status" value="1"/>
</dbReference>
<evidence type="ECO:0000256" key="3">
    <source>
        <dbReference type="ARBA" id="ARBA00009119"/>
    </source>
</evidence>
<evidence type="ECO:0000256" key="5">
    <source>
        <dbReference type="ARBA" id="ARBA00022679"/>
    </source>
</evidence>
<comment type="similarity">
    <text evidence="3">Belongs to the SINA (Seven in absentia) family.</text>
</comment>
<protein>
    <recommendedName>
        <fullName evidence="4">RING-type E3 ubiquitin transferase</fullName>
        <ecNumber evidence="4">2.3.2.27</ecNumber>
    </recommendedName>
</protein>
<comment type="catalytic activity">
    <reaction evidence="1">
        <text>S-ubiquitinyl-[E2 ubiquitin-conjugating enzyme]-L-cysteine + [acceptor protein]-L-lysine = [E2 ubiquitin-conjugating enzyme]-L-cysteine + N(6)-ubiquitinyl-[acceptor protein]-L-lysine.</text>
        <dbReference type="EC" id="2.3.2.27"/>
    </reaction>
</comment>
<dbReference type="Gene3D" id="3.30.40.10">
    <property type="entry name" value="Zinc/RING finger domain, C3HC4 (zinc finger)"/>
    <property type="match status" value="2"/>
</dbReference>
<evidence type="ECO:0000313" key="13">
    <source>
        <dbReference type="Proteomes" id="UP000695000"/>
    </source>
</evidence>
<feature type="domain" description="RING-type" evidence="11">
    <location>
        <begin position="21"/>
        <end position="56"/>
    </location>
</feature>
<keyword evidence="13" id="KW-1185">Reference proteome</keyword>
<keyword evidence="9" id="KW-0862">Zinc</keyword>
<reference evidence="14" key="1">
    <citation type="submission" date="2025-08" db="UniProtKB">
        <authorList>
            <consortium name="RefSeq"/>
        </authorList>
    </citation>
    <scope>IDENTIFICATION</scope>
    <source>
        <tissue evidence="14">Whole Larva</tissue>
    </source>
</reference>
<evidence type="ECO:0000256" key="9">
    <source>
        <dbReference type="ARBA" id="ARBA00022833"/>
    </source>
</evidence>
<dbReference type="InterPro" id="IPR013010">
    <property type="entry name" value="Znf_SIAH"/>
</dbReference>
<keyword evidence="5" id="KW-0808">Transferase</keyword>
<evidence type="ECO:0000256" key="1">
    <source>
        <dbReference type="ARBA" id="ARBA00000900"/>
    </source>
</evidence>
<dbReference type="InterPro" id="IPR013083">
    <property type="entry name" value="Znf_RING/FYVE/PHD"/>
</dbReference>
<keyword evidence="6" id="KW-0479">Metal-binding</keyword>
<evidence type="ECO:0000256" key="7">
    <source>
        <dbReference type="ARBA" id="ARBA00022771"/>
    </source>
</evidence>
<dbReference type="InterPro" id="IPR001841">
    <property type="entry name" value="Znf_RING"/>
</dbReference>
<evidence type="ECO:0000259" key="12">
    <source>
        <dbReference type="PROSITE" id="PS51081"/>
    </source>
</evidence>
<evidence type="ECO:0000256" key="4">
    <source>
        <dbReference type="ARBA" id="ARBA00012483"/>
    </source>
</evidence>
<proteinExistence type="inferred from homology"/>
<evidence type="ECO:0000256" key="6">
    <source>
        <dbReference type="ARBA" id="ARBA00022723"/>
    </source>
</evidence>
<dbReference type="Proteomes" id="UP000695000">
    <property type="component" value="Unplaced"/>
</dbReference>
<comment type="pathway">
    <text evidence="2">Protein modification; protein ubiquitination.</text>
</comment>
<dbReference type="PANTHER" id="PTHR45877">
    <property type="entry name" value="E3 UBIQUITIN-PROTEIN LIGASE SIAH2"/>
    <property type="match status" value="1"/>
</dbReference>
<evidence type="ECO:0000256" key="2">
    <source>
        <dbReference type="ARBA" id="ARBA00004906"/>
    </source>
</evidence>
<dbReference type="Pfam" id="PF21362">
    <property type="entry name" value="Sina_RING"/>
    <property type="match status" value="1"/>
</dbReference>
<evidence type="ECO:0000259" key="11">
    <source>
        <dbReference type="PROSITE" id="PS50089"/>
    </source>
</evidence>
<dbReference type="InterPro" id="IPR004162">
    <property type="entry name" value="SINA-like_animal"/>
</dbReference>
<evidence type="ECO:0000256" key="8">
    <source>
        <dbReference type="ARBA" id="ARBA00022786"/>
    </source>
</evidence>
<dbReference type="PANTHER" id="PTHR45877:SF2">
    <property type="entry name" value="E3 UBIQUITIN-PROTEIN LIGASE SINA-RELATED"/>
    <property type="match status" value="1"/>
</dbReference>
<gene>
    <name evidence="14" type="primary">LOC108560784</name>
</gene>
<evidence type="ECO:0000256" key="10">
    <source>
        <dbReference type="PROSITE-ProRule" id="PRU00455"/>
    </source>
</evidence>
<dbReference type="InterPro" id="IPR049548">
    <property type="entry name" value="Sina-like_RING"/>
</dbReference>
<organism evidence="13 14">
    <name type="scientific">Nicrophorus vespilloides</name>
    <name type="common">Boreal carrion beetle</name>
    <dbReference type="NCBI Taxonomy" id="110193"/>
    <lineage>
        <taxon>Eukaryota</taxon>
        <taxon>Metazoa</taxon>
        <taxon>Ecdysozoa</taxon>
        <taxon>Arthropoda</taxon>
        <taxon>Hexapoda</taxon>
        <taxon>Insecta</taxon>
        <taxon>Pterygota</taxon>
        <taxon>Neoptera</taxon>
        <taxon>Endopterygota</taxon>
        <taxon>Coleoptera</taxon>
        <taxon>Polyphaga</taxon>
        <taxon>Staphyliniformia</taxon>
        <taxon>Silphidae</taxon>
        <taxon>Nicrophorinae</taxon>
        <taxon>Nicrophorus</taxon>
    </lineage>
</organism>
<feature type="domain" description="SIAH-type" evidence="12">
    <location>
        <begin position="74"/>
        <end position="135"/>
    </location>
</feature>
<dbReference type="PROSITE" id="PS50089">
    <property type="entry name" value="ZF_RING_2"/>
    <property type="match status" value="1"/>
</dbReference>
<accession>A0ABM1MHA3</accession>
<sequence length="269" mass="31687">MTQMDETLAILDHSLLQELECPVCTEIMHPPIKQCITGHSFCSLCYMKLRKCPTCRQQLSTTARSYALERLHSKLVFRCMNRDEGCDIIDYGKNILEHQQICCYGAKRCPLQVINDCQWTGHTRDMVDHCKAEHPNNIFITKRQRLTCSNFSKCHAATTSYFYIIFYAHNEFFKCAWQVNFDTGFMRWCVFKMNHSKKQNYHFQIEIENQNQDGDRLVVNGKCPELKTEQQDVVFNNKQFLITHYDMIKGFCKNTDLIYIVNIIKDEDL</sequence>
<dbReference type="SUPFAM" id="SSF49599">
    <property type="entry name" value="TRAF domain-like"/>
    <property type="match status" value="1"/>
</dbReference>
<dbReference type="GeneID" id="108560784"/>
<dbReference type="Pfam" id="PF21361">
    <property type="entry name" value="Sina_ZnF"/>
    <property type="match status" value="1"/>
</dbReference>